<dbReference type="FunFam" id="3.10.170.20:FF:000003">
    <property type="entry name" value="GP63-like"/>
    <property type="match status" value="1"/>
</dbReference>
<dbReference type="OrthoDB" id="527990at2759"/>
<comment type="similarity">
    <text evidence="2">Belongs to the peptidase M8 family.</text>
</comment>
<dbReference type="KEGG" id="tva:4769958"/>
<evidence type="ECO:0000256" key="4">
    <source>
        <dbReference type="ARBA" id="ARBA00022723"/>
    </source>
</evidence>
<dbReference type="PANTHER" id="PTHR10942:SF0">
    <property type="entry name" value="LEISHMANOLYSIN-LIKE PEPTIDASE"/>
    <property type="match status" value="1"/>
</dbReference>
<evidence type="ECO:0000256" key="8">
    <source>
        <dbReference type="SAM" id="SignalP"/>
    </source>
</evidence>
<accession>A2E5S8</accession>
<keyword evidence="5" id="KW-0378">Hydrolase</keyword>
<dbReference type="Proteomes" id="UP000001542">
    <property type="component" value="Unassembled WGS sequence"/>
</dbReference>
<protein>
    <recommendedName>
        <fullName evidence="11">GP63-like</fullName>
    </recommendedName>
</protein>
<evidence type="ECO:0000256" key="1">
    <source>
        <dbReference type="ARBA" id="ARBA00001947"/>
    </source>
</evidence>
<feature type="chain" id="PRO_5002643155" description="GP63-like" evidence="8">
    <location>
        <begin position="18"/>
        <end position="231"/>
    </location>
</feature>
<keyword evidence="4" id="KW-0479">Metal-binding</keyword>
<dbReference type="InParanoid" id="A2E5S8"/>
<organism evidence="9 10">
    <name type="scientific">Trichomonas vaginalis (strain ATCC PRA-98 / G3)</name>
    <dbReference type="NCBI Taxonomy" id="412133"/>
    <lineage>
        <taxon>Eukaryota</taxon>
        <taxon>Metamonada</taxon>
        <taxon>Parabasalia</taxon>
        <taxon>Trichomonadida</taxon>
        <taxon>Trichomonadidae</taxon>
        <taxon>Trichomonas</taxon>
    </lineage>
</organism>
<dbReference type="PANTHER" id="PTHR10942">
    <property type="entry name" value="LEISHMANOLYSIN-LIKE PEPTIDASE"/>
    <property type="match status" value="1"/>
</dbReference>
<dbReference type="GO" id="GO:0007155">
    <property type="term" value="P:cell adhesion"/>
    <property type="evidence" value="ECO:0007669"/>
    <property type="project" value="InterPro"/>
</dbReference>
<dbReference type="RefSeq" id="XP_001324221.1">
    <property type="nucleotide sequence ID" value="XM_001324186.1"/>
</dbReference>
<evidence type="ECO:0000313" key="9">
    <source>
        <dbReference type="EMBL" id="EAY11998.1"/>
    </source>
</evidence>
<reference evidence="9" key="1">
    <citation type="submission" date="2006-10" db="EMBL/GenBank/DDBJ databases">
        <authorList>
            <person name="Amadeo P."/>
            <person name="Zhao Q."/>
            <person name="Wortman J."/>
            <person name="Fraser-Liggett C."/>
            <person name="Carlton J."/>
        </authorList>
    </citation>
    <scope>NUCLEOTIDE SEQUENCE</scope>
    <source>
        <strain evidence="9">G3</strain>
    </source>
</reference>
<evidence type="ECO:0000256" key="5">
    <source>
        <dbReference type="ARBA" id="ARBA00022801"/>
    </source>
</evidence>
<dbReference type="AlphaFoldDB" id="A2E5S8"/>
<evidence type="ECO:0000256" key="7">
    <source>
        <dbReference type="ARBA" id="ARBA00023049"/>
    </source>
</evidence>
<dbReference type="SMR" id="A2E5S8"/>
<evidence type="ECO:0008006" key="11">
    <source>
        <dbReference type="Google" id="ProtNLM"/>
    </source>
</evidence>
<dbReference type="SUPFAM" id="SSF55486">
    <property type="entry name" value="Metalloproteases ('zincins'), catalytic domain"/>
    <property type="match status" value="1"/>
</dbReference>
<dbReference type="EMBL" id="DS113309">
    <property type="protein sequence ID" value="EAY11998.1"/>
    <property type="molecule type" value="Genomic_DNA"/>
</dbReference>
<feature type="signal peptide" evidence="8">
    <location>
        <begin position="1"/>
        <end position="17"/>
    </location>
</feature>
<dbReference type="InterPro" id="IPR001577">
    <property type="entry name" value="Peptidase_M8"/>
</dbReference>
<dbReference type="GO" id="GO:0006508">
    <property type="term" value="P:proteolysis"/>
    <property type="evidence" value="ECO:0007669"/>
    <property type="project" value="UniProtKB-KW"/>
</dbReference>
<keyword evidence="3" id="KW-0645">Protease</keyword>
<dbReference type="GO" id="GO:0004222">
    <property type="term" value="F:metalloendopeptidase activity"/>
    <property type="evidence" value="ECO:0007669"/>
    <property type="project" value="InterPro"/>
</dbReference>
<keyword evidence="8" id="KW-0732">Signal</keyword>
<reference evidence="9" key="2">
    <citation type="journal article" date="2007" name="Science">
        <title>Draft genome sequence of the sexually transmitted pathogen Trichomonas vaginalis.</title>
        <authorList>
            <person name="Carlton J.M."/>
            <person name="Hirt R.P."/>
            <person name="Silva J.C."/>
            <person name="Delcher A.L."/>
            <person name="Schatz M."/>
            <person name="Zhao Q."/>
            <person name="Wortman J.R."/>
            <person name="Bidwell S.L."/>
            <person name="Alsmark U.C.M."/>
            <person name="Besteiro S."/>
            <person name="Sicheritz-Ponten T."/>
            <person name="Noel C.J."/>
            <person name="Dacks J.B."/>
            <person name="Foster P.G."/>
            <person name="Simillion C."/>
            <person name="Van de Peer Y."/>
            <person name="Miranda-Saavedra D."/>
            <person name="Barton G.J."/>
            <person name="Westrop G.D."/>
            <person name="Mueller S."/>
            <person name="Dessi D."/>
            <person name="Fiori P.L."/>
            <person name="Ren Q."/>
            <person name="Paulsen I."/>
            <person name="Zhang H."/>
            <person name="Bastida-Corcuera F.D."/>
            <person name="Simoes-Barbosa A."/>
            <person name="Brown M.T."/>
            <person name="Hayes R.D."/>
            <person name="Mukherjee M."/>
            <person name="Okumura C.Y."/>
            <person name="Schneider R."/>
            <person name="Smith A.J."/>
            <person name="Vanacova S."/>
            <person name="Villalvazo M."/>
            <person name="Haas B.J."/>
            <person name="Pertea M."/>
            <person name="Feldblyum T.V."/>
            <person name="Utterback T.R."/>
            <person name="Shu C.L."/>
            <person name="Osoegawa K."/>
            <person name="de Jong P.J."/>
            <person name="Hrdy I."/>
            <person name="Horvathova L."/>
            <person name="Zubacova Z."/>
            <person name="Dolezal P."/>
            <person name="Malik S.B."/>
            <person name="Logsdon J.M. Jr."/>
            <person name="Henze K."/>
            <person name="Gupta A."/>
            <person name="Wang C.C."/>
            <person name="Dunne R.L."/>
            <person name="Upcroft J.A."/>
            <person name="Upcroft P."/>
            <person name="White O."/>
            <person name="Salzberg S.L."/>
            <person name="Tang P."/>
            <person name="Chiu C.-H."/>
            <person name="Lee Y.-S."/>
            <person name="Embley T.M."/>
            <person name="Coombs G.H."/>
            <person name="Mottram J.C."/>
            <person name="Tachezy J."/>
            <person name="Fraser-Liggett C.M."/>
            <person name="Johnson P.J."/>
        </authorList>
    </citation>
    <scope>NUCLEOTIDE SEQUENCE [LARGE SCALE GENOMIC DNA]</scope>
    <source>
        <strain evidence="9">G3</strain>
    </source>
</reference>
<evidence type="ECO:0000256" key="2">
    <source>
        <dbReference type="ARBA" id="ARBA00005860"/>
    </source>
</evidence>
<keyword evidence="10" id="KW-1185">Reference proteome</keyword>
<evidence type="ECO:0000256" key="6">
    <source>
        <dbReference type="ARBA" id="ARBA00022833"/>
    </source>
</evidence>
<dbReference type="VEuPathDB" id="TrichDB:TVAG_271810"/>
<dbReference type="VEuPathDB" id="TrichDB:TVAGG3_0257020"/>
<evidence type="ECO:0000313" key="10">
    <source>
        <dbReference type="Proteomes" id="UP000001542"/>
    </source>
</evidence>
<gene>
    <name evidence="9" type="ORF">TVAG_271810</name>
</gene>
<dbReference type="GO" id="GO:0016020">
    <property type="term" value="C:membrane"/>
    <property type="evidence" value="ECO:0007669"/>
    <property type="project" value="InterPro"/>
</dbReference>
<comment type="cofactor">
    <cofactor evidence="1">
        <name>Zn(2+)</name>
        <dbReference type="ChEBI" id="CHEBI:29105"/>
    </cofactor>
</comment>
<evidence type="ECO:0000256" key="3">
    <source>
        <dbReference type="ARBA" id="ARBA00022670"/>
    </source>
</evidence>
<dbReference type="Gene3D" id="3.10.170.20">
    <property type="match status" value="1"/>
</dbReference>
<proteinExistence type="inferred from homology"/>
<name>A2E5S8_TRIV3</name>
<dbReference type="GO" id="GO:0046872">
    <property type="term" value="F:metal ion binding"/>
    <property type="evidence" value="ECO:0007669"/>
    <property type="project" value="UniProtKB-KW"/>
</dbReference>
<keyword evidence="6" id="KW-0862">Zinc</keyword>
<sequence>MHLFLFLNLVFATTSDHKDEPKNVNTEQNEISRKWRPIRITADHRILEGKKDDPLSCKRVGQEINYTYDGLHICEEKDLLSKKQILAIKGTMNNVIKFLSKTLKVQSRLTPILAEDKKFSNTDLVISTSYRFFSDDTVATESSISWDSIYFRPYFAKIFFSPIHVPDKIINENDFDNEFFYTILHEITHALGFDKTFYDKYHPHENPEPYKNPICQFSKYRKNFTFLVTPY</sequence>
<dbReference type="Pfam" id="PF01457">
    <property type="entry name" value="Peptidase_M8"/>
    <property type="match status" value="1"/>
</dbReference>
<keyword evidence="7" id="KW-0482">Metalloprotease</keyword>